<dbReference type="Proteomes" id="UP000573327">
    <property type="component" value="Unassembled WGS sequence"/>
</dbReference>
<evidence type="ECO:0000313" key="2">
    <source>
        <dbReference type="EMBL" id="MBB4945832.1"/>
    </source>
</evidence>
<comment type="caution">
    <text evidence="2">The sequence shown here is derived from an EMBL/GenBank/DDBJ whole genome shotgun (WGS) entry which is preliminary data.</text>
</comment>
<sequence>MHLHRRTGHLLTRSTSSERRLAHPGFLDSTGLSLDS</sequence>
<proteinExistence type="predicted"/>
<protein>
    <submittedName>
        <fullName evidence="2">Uncharacterized protein</fullName>
    </submittedName>
</protein>
<organism evidence="2 3">
    <name type="scientific">Kitasatospora gansuensis</name>
    <dbReference type="NCBI Taxonomy" id="258050"/>
    <lineage>
        <taxon>Bacteria</taxon>
        <taxon>Bacillati</taxon>
        <taxon>Actinomycetota</taxon>
        <taxon>Actinomycetes</taxon>
        <taxon>Kitasatosporales</taxon>
        <taxon>Streptomycetaceae</taxon>
        <taxon>Kitasatospora</taxon>
    </lineage>
</organism>
<dbReference type="AlphaFoldDB" id="A0A7W7S999"/>
<evidence type="ECO:0000313" key="3">
    <source>
        <dbReference type="Proteomes" id="UP000573327"/>
    </source>
</evidence>
<gene>
    <name evidence="2" type="ORF">F4556_001367</name>
</gene>
<accession>A0A7W7S999</accession>
<keyword evidence="3" id="KW-1185">Reference proteome</keyword>
<feature type="region of interest" description="Disordered" evidence="1">
    <location>
        <begin position="1"/>
        <end position="36"/>
    </location>
</feature>
<dbReference type="EMBL" id="JACHJR010000001">
    <property type="protein sequence ID" value="MBB4945832.1"/>
    <property type="molecule type" value="Genomic_DNA"/>
</dbReference>
<evidence type="ECO:0000256" key="1">
    <source>
        <dbReference type="SAM" id="MobiDB-lite"/>
    </source>
</evidence>
<reference evidence="2 3" key="1">
    <citation type="submission" date="2020-08" db="EMBL/GenBank/DDBJ databases">
        <title>Sequencing the genomes of 1000 actinobacteria strains.</title>
        <authorList>
            <person name="Klenk H.-P."/>
        </authorList>
    </citation>
    <scope>NUCLEOTIDE SEQUENCE [LARGE SCALE GENOMIC DNA]</scope>
    <source>
        <strain evidence="2 3">DSM 44786</strain>
    </source>
</reference>
<name>A0A7W7S999_9ACTN</name>